<accession>A0ABW1ZKQ4</accession>
<dbReference type="Proteomes" id="UP001596317">
    <property type="component" value="Unassembled WGS sequence"/>
</dbReference>
<evidence type="ECO:0000313" key="3">
    <source>
        <dbReference type="Proteomes" id="UP001596317"/>
    </source>
</evidence>
<keyword evidence="1" id="KW-0472">Membrane</keyword>
<keyword evidence="1" id="KW-0812">Transmembrane</keyword>
<feature type="transmembrane region" description="Helical" evidence="1">
    <location>
        <begin position="37"/>
        <end position="58"/>
    </location>
</feature>
<name>A0ABW1ZKQ4_9DEIO</name>
<organism evidence="2 3">
    <name type="scientific">Deinococcus multiflagellatus</name>
    <dbReference type="NCBI Taxonomy" id="1656887"/>
    <lineage>
        <taxon>Bacteria</taxon>
        <taxon>Thermotogati</taxon>
        <taxon>Deinococcota</taxon>
        <taxon>Deinococci</taxon>
        <taxon>Deinococcales</taxon>
        <taxon>Deinococcaceae</taxon>
        <taxon>Deinococcus</taxon>
    </lineage>
</organism>
<keyword evidence="1" id="KW-1133">Transmembrane helix</keyword>
<dbReference type="RefSeq" id="WP_380056956.1">
    <property type="nucleotide sequence ID" value="NZ_JBHSWB010000001.1"/>
</dbReference>
<protein>
    <recommendedName>
        <fullName evidence="4">MFS transporter</fullName>
    </recommendedName>
</protein>
<gene>
    <name evidence="2" type="ORF">ACFP90_14770</name>
</gene>
<evidence type="ECO:0000313" key="2">
    <source>
        <dbReference type="EMBL" id="MFC6661464.1"/>
    </source>
</evidence>
<reference evidence="3" key="1">
    <citation type="journal article" date="2019" name="Int. J. Syst. Evol. Microbiol.">
        <title>The Global Catalogue of Microorganisms (GCM) 10K type strain sequencing project: providing services to taxonomists for standard genome sequencing and annotation.</title>
        <authorList>
            <consortium name="The Broad Institute Genomics Platform"/>
            <consortium name="The Broad Institute Genome Sequencing Center for Infectious Disease"/>
            <person name="Wu L."/>
            <person name="Ma J."/>
        </authorList>
    </citation>
    <scope>NUCLEOTIDE SEQUENCE [LARGE SCALE GENOMIC DNA]</scope>
    <source>
        <strain evidence="3">CCUG 63830</strain>
    </source>
</reference>
<keyword evidence="3" id="KW-1185">Reference proteome</keyword>
<sequence length="62" mass="5752">MARGGAAGGGQRAAGGFTTFSAFSAGLGDLLASPGRAAGYAGLSVGLGLAGALLGRAWGGRL</sequence>
<proteinExistence type="predicted"/>
<dbReference type="EMBL" id="JBHSWB010000001">
    <property type="protein sequence ID" value="MFC6661464.1"/>
    <property type="molecule type" value="Genomic_DNA"/>
</dbReference>
<evidence type="ECO:0008006" key="4">
    <source>
        <dbReference type="Google" id="ProtNLM"/>
    </source>
</evidence>
<comment type="caution">
    <text evidence="2">The sequence shown here is derived from an EMBL/GenBank/DDBJ whole genome shotgun (WGS) entry which is preliminary data.</text>
</comment>
<evidence type="ECO:0000256" key="1">
    <source>
        <dbReference type="SAM" id="Phobius"/>
    </source>
</evidence>